<feature type="transmembrane region" description="Helical" evidence="2">
    <location>
        <begin position="37"/>
        <end position="57"/>
    </location>
</feature>
<keyword evidence="2" id="KW-0472">Membrane</keyword>
<sequence length="314" mass="33436">MTDRNSRQRVDNESAYAILPDETSGYHTPDDNNRGPMVLALTLGVIVVFAVVVWNAYKQGVRHSDASVLPQIASEGAFKVKPENPGGKADVNTNMRVLDQVGGTAREETKVLEATVREEPVPVLETVAIDANAANGLSSKNIAPSIPQASNKAQVQTQTRQLGESGKPVDLRPGSKLSGSTVQTAEIAPAPTIKKMSPAASADININPIQKPKPRPVEPAKPELTLNFSANGGFVVQLAAVKSTDAVDDVWQKAGKKAPNLFENAKRHVQTVDLGPKGVWHRVQAGSFDSRSDANVFCTAYKASGGDCIVAERK</sequence>
<accession>A0ABW2IGX4</accession>
<keyword evidence="2" id="KW-0812">Transmembrane</keyword>
<feature type="compositionally biased region" description="Polar residues" evidence="1">
    <location>
        <begin position="147"/>
        <end position="162"/>
    </location>
</feature>
<dbReference type="SUPFAM" id="SSF110997">
    <property type="entry name" value="Sporulation related repeat"/>
    <property type="match status" value="1"/>
</dbReference>
<feature type="domain" description="SPOR" evidence="3">
    <location>
        <begin position="228"/>
        <end position="314"/>
    </location>
</feature>
<proteinExistence type="predicted"/>
<dbReference type="PROSITE" id="PS51724">
    <property type="entry name" value="SPOR"/>
    <property type="match status" value="1"/>
</dbReference>
<keyword evidence="5" id="KW-1185">Reference proteome</keyword>
<evidence type="ECO:0000313" key="5">
    <source>
        <dbReference type="Proteomes" id="UP001596492"/>
    </source>
</evidence>
<dbReference type="Proteomes" id="UP001596492">
    <property type="component" value="Unassembled WGS sequence"/>
</dbReference>
<reference evidence="5" key="1">
    <citation type="journal article" date="2019" name="Int. J. Syst. Evol. Microbiol.">
        <title>The Global Catalogue of Microorganisms (GCM) 10K type strain sequencing project: providing services to taxonomists for standard genome sequencing and annotation.</title>
        <authorList>
            <consortium name="The Broad Institute Genomics Platform"/>
            <consortium name="The Broad Institute Genome Sequencing Center for Infectious Disease"/>
            <person name="Wu L."/>
            <person name="Ma J."/>
        </authorList>
    </citation>
    <scope>NUCLEOTIDE SEQUENCE [LARGE SCALE GENOMIC DNA]</scope>
    <source>
        <strain evidence="5">CCUG 51308</strain>
    </source>
</reference>
<feature type="region of interest" description="Disordered" evidence="1">
    <location>
        <begin position="147"/>
        <end position="181"/>
    </location>
</feature>
<dbReference type="InterPro" id="IPR036680">
    <property type="entry name" value="SPOR-like_sf"/>
</dbReference>
<evidence type="ECO:0000313" key="4">
    <source>
        <dbReference type="EMBL" id="MFC7290239.1"/>
    </source>
</evidence>
<feature type="region of interest" description="Disordered" evidence="1">
    <location>
        <begin position="1"/>
        <end position="31"/>
    </location>
</feature>
<gene>
    <name evidence="4" type="ORF">ACFQS8_01300</name>
</gene>
<organism evidence="4 5">
    <name type="scientific">Hirschia litorea</name>
    <dbReference type="NCBI Taxonomy" id="1199156"/>
    <lineage>
        <taxon>Bacteria</taxon>
        <taxon>Pseudomonadati</taxon>
        <taxon>Pseudomonadota</taxon>
        <taxon>Alphaproteobacteria</taxon>
        <taxon>Hyphomonadales</taxon>
        <taxon>Hyphomonadaceae</taxon>
        <taxon>Hirschia</taxon>
    </lineage>
</organism>
<name>A0ABW2IGX4_9PROT</name>
<keyword evidence="2" id="KW-1133">Transmembrane helix</keyword>
<dbReference type="Pfam" id="PF05036">
    <property type="entry name" value="SPOR"/>
    <property type="match status" value="1"/>
</dbReference>
<dbReference type="InterPro" id="IPR007730">
    <property type="entry name" value="SPOR-like_dom"/>
</dbReference>
<evidence type="ECO:0000256" key="2">
    <source>
        <dbReference type="SAM" id="Phobius"/>
    </source>
</evidence>
<dbReference type="RefSeq" id="WP_382164967.1">
    <property type="nucleotide sequence ID" value="NZ_JBHTBR010000002.1"/>
</dbReference>
<dbReference type="EMBL" id="JBHTBR010000002">
    <property type="protein sequence ID" value="MFC7290239.1"/>
    <property type="molecule type" value="Genomic_DNA"/>
</dbReference>
<comment type="caution">
    <text evidence="4">The sequence shown here is derived from an EMBL/GenBank/DDBJ whole genome shotgun (WGS) entry which is preliminary data.</text>
</comment>
<protein>
    <submittedName>
        <fullName evidence="4">SPOR domain-containing protein</fullName>
    </submittedName>
</protein>
<dbReference type="Gene3D" id="3.30.70.1070">
    <property type="entry name" value="Sporulation related repeat"/>
    <property type="match status" value="1"/>
</dbReference>
<evidence type="ECO:0000256" key="1">
    <source>
        <dbReference type="SAM" id="MobiDB-lite"/>
    </source>
</evidence>
<feature type="compositionally biased region" description="Basic and acidic residues" evidence="1">
    <location>
        <begin position="1"/>
        <end position="12"/>
    </location>
</feature>
<evidence type="ECO:0000259" key="3">
    <source>
        <dbReference type="PROSITE" id="PS51724"/>
    </source>
</evidence>